<dbReference type="GO" id="GO:0005506">
    <property type="term" value="F:iron ion binding"/>
    <property type="evidence" value="ECO:0007669"/>
    <property type="project" value="InterPro"/>
</dbReference>
<dbReference type="SUPFAM" id="SSF48264">
    <property type="entry name" value="Cytochrome P450"/>
    <property type="match status" value="1"/>
</dbReference>
<comment type="similarity">
    <text evidence="1">Belongs to the cytochrome P450 family.</text>
</comment>
<dbReference type="InterPro" id="IPR036396">
    <property type="entry name" value="Cyt_P450_sf"/>
</dbReference>
<dbReference type="PRINTS" id="PR00359">
    <property type="entry name" value="BP450"/>
</dbReference>
<keyword evidence="2" id="KW-0349">Heme</keyword>
<evidence type="ECO:0000256" key="6">
    <source>
        <dbReference type="ARBA" id="ARBA00023033"/>
    </source>
</evidence>
<evidence type="ECO:0000256" key="2">
    <source>
        <dbReference type="ARBA" id="ARBA00022617"/>
    </source>
</evidence>
<dbReference type="InterPro" id="IPR001128">
    <property type="entry name" value="Cyt_P450"/>
</dbReference>
<proteinExistence type="inferred from homology"/>
<name>A0A6J7LD65_9ZZZZ</name>
<dbReference type="GO" id="GO:0004497">
    <property type="term" value="F:monooxygenase activity"/>
    <property type="evidence" value="ECO:0007669"/>
    <property type="project" value="UniProtKB-KW"/>
</dbReference>
<feature type="compositionally biased region" description="Basic and acidic residues" evidence="7">
    <location>
        <begin position="71"/>
        <end position="82"/>
    </location>
</feature>
<sequence>MTSPVFNPFDPAFRANPYPYYDALRMHDPVHTTEFGMVVLTRYEDVTTTLKSADFSRDIEKYSTQASSEARQARRDRQESRTKSILNLDPPDHTRLRRIVSKSFTPSAMERLRPRIQQLVDNVLDRAQNTGTLELIDDLAFPVPFQVISELLDMPTDRADELREWSQIITNSLEPTATDDDLVSSEDAIAQLVPYLTLIIEDRRKHLSDDMLSSLITAEESGEQMTTEELMAFVVLLYIAGHETTVNLIGNGTLALLKNPEQLAFIHNNGLTQSHIDELLRFDGPVQHTVRVPLIPVHYMVDNEQITVQPGTMVLTSLGGANHDPSMFENPNDLQLNRANSNRHMAFASGIHYCLGASLAKLETQIAVGSLIKRFAHIEIDGEPSWRDRLTIRGVNQLRLSVS</sequence>
<dbReference type="PANTHER" id="PTHR46696">
    <property type="entry name" value="P450, PUTATIVE (EUROFUNG)-RELATED"/>
    <property type="match status" value="1"/>
</dbReference>
<dbReference type="GO" id="GO:0020037">
    <property type="term" value="F:heme binding"/>
    <property type="evidence" value="ECO:0007669"/>
    <property type="project" value="InterPro"/>
</dbReference>
<organism evidence="8">
    <name type="scientific">freshwater metagenome</name>
    <dbReference type="NCBI Taxonomy" id="449393"/>
    <lineage>
        <taxon>unclassified sequences</taxon>
        <taxon>metagenomes</taxon>
        <taxon>ecological metagenomes</taxon>
    </lineage>
</organism>
<protein>
    <submittedName>
        <fullName evidence="8">Unannotated protein</fullName>
    </submittedName>
</protein>
<dbReference type="Pfam" id="PF00067">
    <property type="entry name" value="p450"/>
    <property type="match status" value="1"/>
</dbReference>
<evidence type="ECO:0000256" key="3">
    <source>
        <dbReference type="ARBA" id="ARBA00022723"/>
    </source>
</evidence>
<evidence type="ECO:0000256" key="1">
    <source>
        <dbReference type="ARBA" id="ARBA00010617"/>
    </source>
</evidence>
<evidence type="ECO:0000256" key="4">
    <source>
        <dbReference type="ARBA" id="ARBA00023002"/>
    </source>
</evidence>
<evidence type="ECO:0000313" key="8">
    <source>
        <dbReference type="EMBL" id="CAB4964992.1"/>
    </source>
</evidence>
<accession>A0A6J7LD65</accession>
<evidence type="ECO:0000256" key="7">
    <source>
        <dbReference type="SAM" id="MobiDB-lite"/>
    </source>
</evidence>
<reference evidence="8" key="1">
    <citation type="submission" date="2020-05" db="EMBL/GenBank/DDBJ databases">
        <authorList>
            <person name="Chiriac C."/>
            <person name="Salcher M."/>
            <person name="Ghai R."/>
            <person name="Kavagutti S V."/>
        </authorList>
    </citation>
    <scope>NUCLEOTIDE SEQUENCE</scope>
</reference>
<keyword evidence="5" id="KW-0408">Iron</keyword>
<dbReference type="EMBL" id="CAFBNR010000046">
    <property type="protein sequence ID" value="CAB4964992.1"/>
    <property type="molecule type" value="Genomic_DNA"/>
</dbReference>
<evidence type="ECO:0000256" key="5">
    <source>
        <dbReference type="ARBA" id="ARBA00023004"/>
    </source>
</evidence>
<keyword evidence="6" id="KW-0503">Monooxygenase</keyword>
<dbReference type="InterPro" id="IPR002397">
    <property type="entry name" value="Cyt_P450_B"/>
</dbReference>
<dbReference type="AlphaFoldDB" id="A0A6J7LD65"/>
<gene>
    <name evidence="8" type="ORF">UFOPK3879_00994</name>
</gene>
<keyword evidence="3" id="KW-0479">Metal-binding</keyword>
<dbReference type="PANTHER" id="PTHR46696:SF1">
    <property type="entry name" value="CYTOCHROME P450 YJIB-RELATED"/>
    <property type="match status" value="1"/>
</dbReference>
<keyword evidence="4" id="KW-0560">Oxidoreductase</keyword>
<dbReference type="CDD" id="cd20625">
    <property type="entry name" value="CYP164-like"/>
    <property type="match status" value="1"/>
</dbReference>
<dbReference type="GO" id="GO:0016705">
    <property type="term" value="F:oxidoreductase activity, acting on paired donors, with incorporation or reduction of molecular oxygen"/>
    <property type="evidence" value="ECO:0007669"/>
    <property type="project" value="InterPro"/>
</dbReference>
<dbReference type="FunFam" id="1.10.630.10:FF:000018">
    <property type="entry name" value="Cytochrome P450 monooxygenase"/>
    <property type="match status" value="1"/>
</dbReference>
<feature type="region of interest" description="Disordered" evidence="7">
    <location>
        <begin position="62"/>
        <end position="90"/>
    </location>
</feature>
<dbReference type="Gene3D" id="1.10.630.10">
    <property type="entry name" value="Cytochrome P450"/>
    <property type="match status" value="1"/>
</dbReference>